<reference evidence="3" key="1">
    <citation type="submission" date="2010-08" db="EMBL/GenBank/DDBJ databases">
        <title>Genome sequence of Parvularcula bermudensis HTCC2503.</title>
        <authorList>
            <person name="Kang D.-M."/>
            <person name="Oh H.-M."/>
            <person name="Cho J.-C."/>
        </authorList>
    </citation>
    <scope>NUCLEOTIDE SEQUENCE [LARGE SCALE GENOMIC DNA]</scope>
    <source>
        <strain evidence="3">ATCC BAA-594 / HTCC2503 / KCTC 12087</strain>
    </source>
</reference>
<accession>E0TF85</accession>
<dbReference type="Proteomes" id="UP000001302">
    <property type="component" value="Chromosome"/>
</dbReference>
<name>E0TF85_PARBH</name>
<dbReference type="AlphaFoldDB" id="E0TF85"/>
<feature type="transmembrane region" description="Helical" evidence="1">
    <location>
        <begin position="46"/>
        <end position="64"/>
    </location>
</feature>
<sequence>MGAVETRADEQRTALGLSPRQLFLWGGLLLLLGFQAGRAQISPSHLMMPVVLFLIHVALSLRHLDRDRRREEPIQRLKLTRHLARRLTAEEQKCFLSLSVERQRTVMKWPPKKLKAYLAARREE</sequence>
<evidence type="ECO:0000313" key="3">
    <source>
        <dbReference type="Proteomes" id="UP000001302"/>
    </source>
</evidence>
<reference evidence="2 3" key="2">
    <citation type="journal article" date="2011" name="J. Bacteriol.">
        <title>Complete genome sequence of strain HTCC2503T of Parvularcula bermudensis, the type species of the order "Parvularculales" in the class Alphaproteobacteria.</title>
        <authorList>
            <person name="Oh H.M."/>
            <person name="Kang I."/>
            <person name="Vergin K.L."/>
            <person name="Kang D."/>
            <person name="Rhee K.H."/>
            <person name="Giovannoni S.J."/>
            <person name="Cho J.C."/>
        </authorList>
    </citation>
    <scope>NUCLEOTIDE SEQUENCE [LARGE SCALE GENOMIC DNA]</scope>
    <source>
        <strain evidence="3">ATCC BAA-594 / HTCC2503 / KCTC 12087</strain>
    </source>
</reference>
<organism evidence="2 3">
    <name type="scientific">Parvularcula bermudensis (strain ATCC BAA-594 / HTCC2503 / KCTC 12087)</name>
    <dbReference type="NCBI Taxonomy" id="314260"/>
    <lineage>
        <taxon>Bacteria</taxon>
        <taxon>Pseudomonadati</taxon>
        <taxon>Pseudomonadota</taxon>
        <taxon>Alphaproteobacteria</taxon>
        <taxon>Parvularculales</taxon>
        <taxon>Parvularculaceae</taxon>
        <taxon>Parvularcula</taxon>
    </lineage>
</organism>
<feature type="transmembrane region" description="Helical" evidence="1">
    <location>
        <begin position="22"/>
        <end position="40"/>
    </location>
</feature>
<dbReference type="EMBL" id="CP002156">
    <property type="protein sequence ID" value="ADM09003.1"/>
    <property type="molecule type" value="Genomic_DNA"/>
</dbReference>
<evidence type="ECO:0000313" key="2">
    <source>
        <dbReference type="EMBL" id="ADM09003.1"/>
    </source>
</evidence>
<dbReference type="KEGG" id="pbr:PB2503_04642"/>
<keyword evidence="1" id="KW-0812">Transmembrane</keyword>
<dbReference type="STRING" id="314260.PB2503_04642"/>
<evidence type="ECO:0000256" key="1">
    <source>
        <dbReference type="SAM" id="Phobius"/>
    </source>
</evidence>
<proteinExistence type="predicted"/>
<dbReference type="HOGENOM" id="CLU_2001643_0_0_5"/>
<keyword evidence="1" id="KW-1133">Transmembrane helix</keyword>
<gene>
    <name evidence="2" type="ordered locus">PB2503_04642</name>
</gene>
<keyword evidence="3" id="KW-1185">Reference proteome</keyword>
<protein>
    <submittedName>
        <fullName evidence="2">Uncharacterized protein</fullName>
    </submittedName>
</protein>
<keyword evidence="1" id="KW-0472">Membrane</keyword>